<dbReference type="AlphaFoldDB" id="A0A1N6XKB0"/>
<feature type="domain" description="Potassium channel" evidence="2">
    <location>
        <begin position="73"/>
        <end position="155"/>
    </location>
</feature>
<feature type="transmembrane region" description="Helical" evidence="1">
    <location>
        <begin position="135"/>
        <end position="160"/>
    </location>
</feature>
<evidence type="ECO:0000313" key="4">
    <source>
        <dbReference type="Proteomes" id="UP000185924"/>
    </source>
</evidence>
<protein>
    <submittedName>
        <fullName evidence="3">Ion channel</fullName>
    </submittedName>
</protein>
<name>A0A1N6XKB0_9BACT</name>
<gene>
    <name evidence="3" type="ORF">SAMN05421545_2188</name>
</gene>
<feature type="transmembrane region" description="Helical" evidence="1">
    <location>
        <begin position="6"/>
        <end position="27"/>
    </location>
</feature>
<dbReference type="Gene3D" id="1.10.287.70">
    <property type="match status" value="1"/>
</dbReference>
<dbReference type="InterPro" id="IPR013099">
    <property type="entry name" value="K_chnl_dom"/>
</dbReference>
<organism evidence="3 4">
    <name type="scientific">Pontibacter lucknowensis</name>
    <dbReference type="NCBI Taxonomy" id="1077936"/>
    <lineage>
        <taxon>Bacteria</taxon>
        <taxon>Pseudomonadati</taxon>
        <taxon>Bacteroidota</taxon>
        <taxon>Cytophagia</taxon>
        <taxon>Cytophagales</taxon>
        <taxon>Hymenobacteraceae</taxon>
        <taxon>Pontibacter</taxon>
    </lineage>
</organism>
<evidence type="ECO:0000313" key="3">
    <source>
        <dbReference type="EMBL" id="SIR02710.1"/>
    </source>
</evidence>
<dbReference type="RefSeq" id="WP_076422085.1">
    <property type="nucleotide sequence ID" value="NZ_FTNM01000002.1"/>
</dbReference>
<reference evidence="4" key="1">
    <citation type="submission" date="2017-01" db="EMBL/GenBank/DDBJ databases">
        <authorList>
            <person name="Varghese N."/>
            <person name="Submissions S."/>
        </authorList>
    </citation>
    <scope>NUCLEOTIDE SEQUENCE [LARGE SCALE GENOMIC DNA]</scope>
    <source>
        <strain evidence="4">DM9</strain>
    </source>
</reference>
<dbReference type="Pfam" id="PF07885">
    <property type="entry name" value="Ion_trans_2"/>
    <property type="match status" value="1"/>
</dbReference>
<feature type="transmembrane region" description="Helical" evidence="1">
    <location>
        <begin position="64"/>
        <end position="86"/>
    </location>
</feature>
<keyword evidence="1" id="KW-0472">Membrane</keyword>
<accession>A0A1N6XKB0</accession>
<sequence>MQLLYAIAGIILIIFVLKDLVTTTLSFQGGGLLTNFLSEKTWRLCLKMAGNDGKKKLLERVGHMLLVLIILTWVAGMWLGSFLLLLSDPASVLNSNTDEVTTAWEKLYFAGYTLSTMGNGDYKPSSYVWDIVTNLLAFSGLAFITISITYIMPVLSAVILQVKLSVFLNSLGNSPQQMLLNSWNGENFNRLLKHDADLADMITQHSQNHKAYPIIHYFHSVEQRQSVILNLTIFDEAINFLQFGVQDEARPSDEDLLTIRGAQDYYLFVLERHQKNEEQEPYSFPEMNWNALIEAGIPLKTDRLSEFNSTETYKKRRETLTYLLYQDGWQWKDIYRPNPV</sequence>
<keyword evidence="1" id="KW-0812">Transmembrane</keyword>
<dbReference type="SUPFAM" id="SSF81324">
    <property type="entry name" value="Voltage-gated potassium channels"/>
    <property type="match status" value="1"/>
</dbReference>
<evidence type="ECO:0000259" key="2">
    <source>
        <dbReference type="Pfam" id="PF07885"/>
    </source>
</evidence>
<dbReference type="OrthoDB" id="3422146at2"/>
<dbReference type="STRING" id="1077936.SAMN05421545_2188"/>
<keyword evidence="4" id="KW-1185">Reference proteome</keyword>
<proteinExistence type="predicted"/>
<dbReference type="Proteomes" id="UP000185924">
    <property type="component" value="Unassembled WGS sequence"/>
</dbReference>
<dbReference type="EMBL" id="FTNM01000002">
    <property type="protein sequence ID" value="SIR02710.1"/>
    <property type="molecule type" value="Genomic_DNA"/>
</dbReference>
<keyword evidence="1" id="KW-1133">Transmembrane helix</keyword>
<evidence type="ECO:0000256" key="1">
    <source>
        <dbReference type="SAM" id="Phobius"/>
    </source>
</evidence>